<evidence type="ECO:0000313" key="1">
    <source>
        <dbReference type="EMBL" id="DAD69762.1"/>
    </source>
</evidence>
<name>A0A8S5LIH9_9CAUD</name>
<protein>
    <submittedName>
        <fullName evidence="1">Uncharacterized protein</fullName>
    </submittedName>
</protein>
<sequence>MVQGICHKALETGFIIEHFLRIIGFALVRWV</sequence>
<reference evidence="1" key="1">
    <citation type="journal article" date="2021" name="Proc. Natl. Acad. Sci. U.S.A.">
        <title>A Catalog of Tens of Thousands of Viruses from Human Metagenomes Reveals Hidden Associations with Chronic Diseases.</title>
        <authorList>
            <person name="Tisza M.J."/>
            <person name="Buck C.B."/>
        </authorList>
    </citation>
    <scope>NUCLEOTIDE SEQUENCE</scope>
    <source>
        <strain evidence="1">CtoD91</strain>
    </source>
</reference>
<organism evidence="1">
    <name type="scientific">Siphoviridae sp. ctoD91</name>
    <dbReference type="NCBI Taxonomy" id="2827591"/>
    <lineage>
        <taxon>Viruses</taxon>
        <taxon>Duplodnaviria</taxon>
        <taxon>Heunggongvirae</taxon>
        <taxon>Uroviricota</taxon>
        <taxon>Caudoviricetes</taxon>
    </lineage>
</organism>
<proteinExistence type="predicted"/>
<dbReference type="EMBL" id="BK015855">
    <property type="protein sequence ID" value="DAD69762.1"/>
    <property type="molecule type" value="Genomic_DNA"/>
</dbReference>
<accession>A0A8S5LIH9</accession>